<feature type="non-terminal residue" evidence="6">
    <location>
        <position position="1"/>
    </location>
</feature>
<dbReference type="PANTHER" id="PTHR11264:SF0">
    <property type="entry name" value="URACIL-DNA GLYCOSYLASE"/>
    <property type="match status" value="1"/>
</dbReference>
<dbReference type="InterPro" id="IPR002043">
    <property type="entry name" value="UDG_fam1"/>
</dbReference>
<evidence type="ECO:0000259" key="5">
    <source>
        <dbReference type="SMART" id="SM00986"/>
    </source>
</evidence>
<feature type="domain" description="Uracil-DNA glycosylase-like" evidence="5">
    <location>
        <begin position="188"/>
        <end position="349"/>
    </location>
</feature>
<keyword evidence="4" id="KW-0234">DNA repair</keyword>
<keyword evidence="2" id="KW-0227">DNA damage</keyword>
<dbReference type="NCBIfam" id="NF003592">
    <property type="entry name" value="PRK05254.1-5"/>
    <property type="match status" value="2"/>
</dbReference>
<accession>A0ABN8PMP5</accession>
<evidence type="ECO:0000256" key="1">
    <source>
        <dbReference type="ARBA" id="ARBA00008184"/>
    </source>
</evidence>
<proteinExistence type="inferred from homology"/>
<dbReference type="InterPro" id="IPR005122">
    <property type="entry name" value="Uracil-DNA_glycosylase-like"/>
</dbReference>
<dbReference type="CDD" id="cd10027">
    <property type="entry name" value="UDG-F1-like"/>
    <property type="match status" value="2"/>
</dbReference>
<organism evidence="6 7">
    <name type="scientific">Porites lobata</name>
    <dbReference type="NCBI Taxonomy" id="104759"/>
    <lineage>
        <taxon>Eukaryota</taxon>
        <taxon>Metazoa</taxon>
        <taxon>Cnidaria</taxon>
        <taxon>Anthozoa</taxon>
        <taxon>Hexacorallia</taxon>
        <taxon>Scleractinia</taxon>
        <taxon>Fungiina</taxon>
        <taxon>Poritidae</taxon>
        <taxon>Porites</taxon>
    </lineage>
</organism>
<dbReference type="Proteomes" id="UP001159405">
    <property type="component" value="Unassembled WGS sequence"/>
</dbReference>
<protein>
    <recommendedName>
        <fullName evidence="5">Uracil-DNA glycosylase-like domain-containing protein</fullName>
    </recommendedName>
</protein>
<dbReference type="InterPro" id="IPR036895">
    <property type="entry name" value="Uracil-DNA_glycosylase-like_sf"/>
</dbReference>
<comment type="caution">
    <text evidence="6">The sequence shown here is derived from an EMBL/GenBank/DDBJ whole genome shotgun (WGS) entry which is preliminary data.</text>
</comment>
<dbReference type="EMBL" id="CALNXK010000075">
    <property type="protein sequence ID" value="CAH3145040.1"/>
    <property type="molecule type" value="Genomic_DNA"/>
</dbReference>
<evidence type="ECO:0000313" key="6">
    <source>
        <dbReference type="EMBL" id="CAH3145040.1"/>
    </source>
</evidence>
<keyword evidence="3" id="KW-0378">Hydrolase</keyword>
<dbReference type="SUPFAM" id="SSF52141">
    <property type="entry name" value="Uracil-DNA glycosylase-like"/>
    <property type="match status" value="3"/>
</dbReference>
<feature type="domain" description="Uracil-DNA glycosylase-like" evidence="5">
    <location>
        <begin position="498"/>
        <end position="659"/>
    </location>
</feature>
<comment type="similarity">
    <text evidence="1">Belongs to the uracil-DNA glycosylase (UDG) superfamily. UNG family.</text>
</comment>
<gene>
    <name evidence="6" type="ORF">PLOB_00044318</name>
</gene>
<evidence type="ECO:0000313" key="7">
    <source>
        <dbReference type="Proteomes" id="UP001159405"/>
    </source>
</evidence>
<dbReference type="SMART" id="SM00986">
    <property type="entry name" value="UDG"/>
    <property type="match status" value="2"/>
</dbReference>
<dbReference type="SMART" id="SM00987">
    <property type="entry name" value="UreE_C"/>
    <property type="match status" value="2"/>
</dbReference>
<dbReference type="Gene3D" id="3.40.470.10">
    <property type="entry name" value="Uracil-DNA glycosylase-like domain"/>
    <property type="match status" value="3"/>
</dbReference>
<evidence type="ECO:0000256" key="2">
    <source>
        <dbReference type="ARBA" id="ARBA00022763"/>
    </source>
</evidence>
<evidence type="ECO:0000256" key="3">
    <source>
        <dbReference type="ARBA" id="ARBA00022801"/>
    </source>
</evidence>
<sequence>CKKLLESASYETHTQMQILYDSSCQPKGWEGFFNRADVKKMVEDISSRLQEDSQVRGLELNPKIGWIFRAFHMVPPDQVKAIIMGQDPAPQPGLATGLSFSLDPSFKKDEELHDDRCTRLLESASYKTYTLMQILYKSSCQPKGWEGFFNRADVKKLILKISKRLQKDSRKRKLRLNPKIGWIFRAFHMVPPDQVKAIIMGQDPAPQPGLATGLSFSLDPSVHPKTVQSVLRVILEARNEGYCVNTNVGVLENWAKQGVLLLNTALTLVQNKIGSHIPIWKKFSREMIKYINDNIRPSVWILWGSKAKRLENKINKRKHYIVKGGHPSPRAAAKKFFCRSYFTCANEWLNRKGRGIVDWNLVPPPCKNHASRLFGRKKTGSGFTEKEKCEMQPSIFLSKVWLARNEVDCVSFGNLSYGNPPASKEKCEKLLESATYETYTLMELNYNLSCYPKGWKNFFFQEDVIQMVKNISDRLQYDSQVQKRGINPKIGWVFRALNMVPLDQVKAIIIGQDPAPQPGLATGLAFSLDESVHPTEVPSVQRVILEARNEGYCVDPEKGVLISWAEQGVVLLNTALTLIQDEIGSHIDVWANFTDNLIDYINENASPSVWILWGWNAKQLEDKIDHSKHYVLKGGHPSPNADGKYFFCQNYFSCANDWLCRENRGMIDWNLVSLPCQKHTSQNYVRVTGYPGFTYGQPCLMQACPAFKK</sequence>
<keyword evidence="7" id="KW-1185">Reference proteome</keyword>
<evidence type="ECO:0000256" key="4">
    <source>
        <dbReference type="ARBA" id="ARBA00023204"/>
    </source>
</evidence>
<reference evidence="6 7" key="1">
    <citation type="submission" date="2022-05" db="EMBL/GenBank/DDBJ databases">
        <authorList>
            <consortium name="Genoscope - CEA"/>
            <person name="William W."/>
        </authorList>
    </citation>
    <scope>NUCLEOTIDE SEQUENCE [LARGE SCALE GENOMIC DNA]</scope>
</reference>
<dbReference type="PANTHER" id="PTHR11264">
    <property type="entry name" value="URACIL-DNA GLYCOSYLASE"/>
    <property type="match status" value="1"/>
</dbReference>
<name>A0ABN8PMP5_9CNID</name>
<dbReference type="Pfam" id="PF03167">
    <property type="entry name" value="UDG"/>
    <property type="match status" value="2"/>
</dbReference>